<sequence length="284" mass="32462">MTNTLRLIYPDWQSGNKAEYYFGANLLKSLIPKNENQKEIKINVESPQNNEIYKENGVYGQSQIINNVIEAKNILDKEKPSKIITLGGNCMVSQAPFDYLKSKYKDDLGVIWIDTHPDISSPENVPSEHAMVVANLLGQGDNELSKLVSNPLNKDQLLYVGLQDLLDFEVHNLKKFNIDYEIQNQSIYNYPKIQNWINKNNFSKIAIHFDIDVLNPKEFKSTYFAEPNVTEFPSASGQMSLKQLNDILSGLFNNNDVVGFTVAEYLPWDQISLKNIFSKLNIFE</sequence>
<keyword evidence="2" id="KW-0378">Hydrolase</keyword>
<name>A0ABZ2WCJ1_9STAP</name>
<dbReference type="Pfam" id="PF00491">
    <property type="entry name" value="Arginase"/>
    <property type="match status" value="1"/>
</dbReference>
<comment type="similarity">
    <text evidence="4">Belongs to the arginase family.</text>
</comment>
<evidence type="ECO:0000256" key="1">
    <source>
        <dbReference type="ARBA" id="ARBA00022723"/>
    </source>
</evidence>
<organism evidence="5 6">
    <name type="scientific">Staphylococcus casei</name>
    <dbReference type="NCBI Taxonomy" id="201828"/>
    <lineage>
        <taxon>Bacteria</taxon>
        <taxon>Bacillati</taxon>
        <taxon>Bacillota</taxon>
        <taxon>Bacilli</taxon>
        <taxon>Bacillales</taxon>
        <taxon>Staphylococcaceae</taxon>
        <taxon>Staphylococcus</taxon>
    </lineage>
</organism>
<dbReference type="InterPro" id="IPR006035">
    <property type="entry name" value="Ureohydrolase"/>
</dbReference>
<dbReference type="PRINTS" id="PR00116">
    <property type="entry name" value="ARGINASE"/>
</dbReference>
<dbReference type="Gene3D" id="3.40.800.10">
    <property type="entry name" value="Ureohydrolase domain"/>
    <property type="match status" value="1"/>
</dbReference>
<reference evidence="5 6" key="1">
    <citation type="journal article" date="2024" name="ISME J.">
        <title>Staphylococcus epidermidis bacteriocin A37 kills natural competitors with a unique mechanism of action.</title>
        <authorList>
            <person name="Puls J.S."/>
            <person name="Winnerling B."/>
            <person name="Power J.J."/>
            <person name="Kruger A.M."/>
            <person name="Brajtenbach D."/>
            <person name="Johnson M."/>
            <person name="Bilici K."/>
            <person name="Camus L."/>
            <person name="Fliesswasser T."/>
            <person name="Schneider T."/>
            <person name="Sahl H.G."/>
            <person name="Ghosal D."/>
            <person name="Kubitscheck U."/>
            <person name="Heilbronner S."/>
            <person name="Grein F."/>
        </authorList>
    </citation>
    <scope>NUCLEOTIDE SEQUENCE [LARGE SCALE GENOMIC DNA]</scope>
    <source>
        <strain evidence="5 6">SCK7</strain>
    </source>
</reference>
<dbReference type="Proteomes" id="UP001468345">
    <property type="component" value="Chromosome"/>
</dbReference>
<dbReference type="InterPro" id="IPR023696">
    <property type="entry name" value="Ureohydrolase_dom_sf"/>
</dbReference>
<dbReference type="PROSITE" id="PS51409">
    <property type="entry name" value="ARGINASE_2"/>
    <property type="match status" value="1"/>
</dbReference>
<evidence type="ECO:0000313" key="5">
    <source>
        <dbReference type="EMBL" id="WZG09776.1"/>
    </source>
</evidence>
<dbReference type="RefSeq" id="WP_083248560.1">
    <property type="nucleotide sequence ID" value="NZ_CP133006.1"/>
</dbReference>
<keyword evidence="3" id="KW-0464">Manganese</keyword>
<proteinExistence type="inferred from homology"/>
<evidence type="ECO:0000256" key="2">
    <source>
        <dbReference type="ARBA" id="ARBA00022801"/>
    </source>
</evidence>
<dbReference type="PANTHER" id="PTHR43782">
    <property type="entry name" value="ARGINASE"/>
    <property type="match status" value="1"/>
</dbReference>
<protein>
    <submittedName>
        <fullName evidence="5">Arginase family protein</fullName>
    </submittedName>
</protein>
<dbReference type="SUPFAM" id="SSF52768">
    <property type="entry name" value="Arginase/deacetylase"/>
    <property type="match status" value="1"/>
</dbReference>
<accession>A0ABZ2WCJ1</accession>
<evidence type="ECO:0000313" key="6">
    <source>
        <dbReference type="Proteomes" id="UP001468345"/>
    </source>
</evidence>
<keyword evidence="1" id="KW-0479">Metal-binding</keyword>
<dbReference type="CDD" id="cd09999">
    <property type="entry name" value="Arginase-like_1"/>
    <property type="match status" value="1"/>
</dbReference>
<evidence type="ECO:0000256" key="4">
    <source>
        <dbReference type="PROSITE-ProRule" id="PRU00742"/>
    </source>
</evidence>
<keyword evidence="6" id="KW-1185">Reference proteome</keyword>
<evidence type="ECO:0000256" key="3">
    <source>
        <dbReference type="ARBA" id="ARBA00023211"/>
    </source>
</evidence>
<dbReference type="PANTHER" id="PTHR43782:SF3">
    <property type="entry name" value="ARGINASE"/>
    <property type="match status" value="1"/>
</dbReference>
<gene>
    <name evidence="5" type="ORF">SHJJP9002_001742</name>
</gene>
<dbReference type="EMBL" id="CP133006">
    <property type="protein sequence ID" value="WZG09776.1"/>
    <property type="molecule type" value="Genomic_DNA"/>
</dbReference>